<dbReference type="RefSeq" id="WP_377872703.1">
    <property type="nucleotide sequence ID" value="NZ_JBHMAY010000040.1"/>
</dbReference>
<evidence type="ECO:0000313" key="2">
    <source>
        <dbReference type="Proteomes" id="UP001595764"/>
    </source>
</evidence>
<name>A0ABV7QS56_9PSEU</name>
<organism evidence="1 2">
    <name type="scientific">Amycolatopsis halotolerans</name>
    <dbReference type="NCBI Taxonomy" id="330083"/>
    <lineage>
        <taxon>Bacteria</taxon>
        <taxon>Bacillati</taxon>
        <taxon>Actinomycetota</taxon>
        <taxon>Actinomycetes</taxon>
        <taxon>Pseudonocardiales</taxon>
        <taxon>Pseudonocardiaceae</taxon>
        <taxon>Amycolatopsis</taxon>
    </lineage>
</organism>
<gene>
    <name evidence="1" type="ORF">ACFORO_31500</name>
</gene>
<comment type="caution">
    <text evidence="1">The sequence shown here is derived from an EMBL/GenBank/DDBJ whole genome shotgun (WGS) entry which is preliminary data.</text>
</comment>
<accession>A0ABV7QS56</accession>
<dbReference type="Proteomes" id="UP001595764">
    <property type="component" value="Unassembled WGS sequence"/>
</dbReference>
<dbReference type="EMBL" id="JBHRWI010000042">
    <property type="protein sequence ID" value="MFC3514735.1"/>
    <property type="molecule type" value="Genomic_DNA"/>
</dbReference>
<evidence type="ECO:0000313" key="1">
    <source>
        <dbReference type="EMBL" id="MFC3514735.1"/>
    </source>
</evidence>
<reference evidence="2" key="1">
    <citation type="journal article" date="2019" name="Int. J. Syst. Evol. Microbiol.">
        <title>The Global Catalogue of Microorganisms (GCM) 10K type strain sequencing project: providing services to taxonomists for standard genome sequencing and annotation.</title>
        <authorList>
            <consortium name="The Broad Institute Genomics Platform"/>
            <consortium name="The Broad Institute Genome Sequencing Center for Infectious Disease"/>
            <person name="Wu L."/>
            <person name="Ma J."/>
        </authorList>
    </citation>
    <scope>NUCLEOTIDE SEQUENCE [LARGE SCALE GENOMIC DNA]</scope>
    <source>
        <strain evidence="2">CGMCC 4.7682</strain>
    </source>
</reference>
<sequence>MGIDVFALVADWAPTVAAYREAGGSGFYWDYDDQPYFTEHRLPGGKAFLEAGQYYDLLRPHLPERLRQPADAVFGQVLPCAVGYDWTAEDRDDLAADAGLDGSGDIIYAFRPDTAAAVARSPVPWEELAAAAEEHPVPGERLAPAGTRAGMWQVVDWDSFHWHASAHLASVTDAVQAGRGLVTMVSI</sequence>
<keyword evidence="2" id="KW-1185">Reference proteome</keyword>
<evidence type="ECO:0008006" key="3">
    <source>
        <dbReference type="Google" id="ProtNLM"/>
    </source>
</evidence>
<proteinExistence type="predicted"/>
<protein>
    <recommendedName>
        <fullName evidence="3">DUF1877 family protein</fullName>
    </recommendedName>
</protein>